<evidence type="ECO:0008006" key="5">
    <source>
        <dbReference type="Google" id="ProtNLM"/>
    </source>
</evidence>
<dbReference type="Gene3D" id="3.40.50.720">
    <property type="entry name" value="NAD(P)-binding Rossmann-like Domain"/>
    <property type="match status" value="2"/>
</dbReference>
<name>A0ABR0E9Y8_ZASCE</name>
<dbReference type="Pfam" id="PF01370">
    <property type="entry name" value="Epimerase"/>
    <property type="match status" value="1"/>
</dbReference>
<evidence type="ECO:0000259" key="2">
    <source>
        <dbReference type="Pfam" id="PF05368"/>
    </source>
</evidence>
<reference evidence="3 4" key="1">
    <citation type="journal article" date="2023" name="G3 (Bethesda)">
        <title>A chromosome-level genome assembly of Zasmidium syzygii isolated from banana leaves.</title>
        <authorList>
            <person name="van Westerhoven A.C."/>
            <person name="Mehrabi R."/>
            <person name="Talebi R."/>
            <person name="Steentjes M.B.F."/>
            <person name="Corcolon B."/>
            <person name="Chong P.A."/>
            <person name="Kema G.H.J."/>
            <person name="Seidl M.F."/>
        </authorList>
    </citation>
    <scope>NUCLEOTIDE SEQUENCE [LARGE SCALE GENOMIC DNA]</scope>
    <source>
        <strain evidence="3 4">P124</strain>
    </source>
</reference>
<protein>
    <recommendedName>
        <fullName evidence="5">NAD(P)-binding domain-containing protein</fullName>
    </recommendedName>
</protein>
<feature type="domain" description="NAD-dependent epimerase/dehydratase" evidence="1">
    <location>
        <begin position="144"/>
        <end position="236"/>
    </location>
</feature>
<comment type="caution">
    <text evidence="3">The sequence shown here is derived from an EMBL/GenBank/DDBJ whole genome shotgun (WGS) entry which is preliminary data.</text>
</comment>
<accession>A0ABR0E9Y8</accession>
<feature type="domain" description="NmrA-like" evidence="2">
    <location>
        <begin position="4"/>
        <end position="90"/>
    </location>
</feature>
<dbReference type="Proteomes" id="UP001305779">
    <property type="component" value="Unassembled WGS sequence"/>
</dbReference>
<dbReference type="EMBL" id="JAXOVC010000008">
    <property type="protein sequence ID" value="KAK4498257.1"/>
    <property type="molecule type" value="Genomic_DNA"/>
</dbReference>
<dbReference type="SUPFAM" id="SSF51735">
    <property type="entry name" value="NAD(P)-binding Rossmann-fold domains"/>
    <property type="match status" value="1"/>
</dbReference>
<evidence type="ECO:0000259" key="1">
    <source>
        <dbReference type="Pfam" id="PF01370"/>
    </source>
</evidence>
<dbReference type="InterPro" id="IPR036291">
    <property type="entry name" value="NAD(P)-bd_dom_sf"/>
</dbReference>
<gene>
    <name evidence="3" type="ORF">PRZ48_010914</name>
</gene>
<proteinExistence type="predicted"/>
<dbReference type="PANTHER" id="PTHR48079:SF6">
    <property type="entry name" value="NAD(P)-BINDING DOMAIN-CONTAINING PROTEIN-RELATED"/>
    <property type="match status" value="1"/>
</dbReference>
<dbReference type="Pfam" id="PF05368">
    <property type="entry name" value="NmrA"/>
    <property type="match status" value="1"/>
</dbReference>
<sequence length="341" mass="37386">MAPKIFITGGTGYIGGTVLDTIVKKHPEYEITALLRSEPEDFAKTYPNVKVVRGDYDSADVLSEAASKADVVVHNGNSDHVPSIKALIDGSLKSDKPTFLLHLSGTGLIADWRDPSWVGKLNPKTWSDVDDIREITTRPDGELHRHVDKIILAAAQQHGEKLKTAIICPPDIYGPGRGLKNKHTVYFPVFLKEIEKIGRPFYGNEGENVRSWVHIEDLMKVYRGLVESAVAGGEGADWGVDGYYFAATQSHSQRFLAERVAAILGTTATSISSEEIDKTMAAFGVPHLGTYMFGANSRSKADRAGKNFGYEASAPGLWEVLEEEVRAAARLERISFQGHTF</sequence>
<dbReference type="InterPro" id="IPR051783">
    <property type="entry name" value="NAD(P)-dependent_oxidoreduct"/>
</dbReference>
<organism evidence="3 4">
    <name type="scientific">Zasmidium cellare</name>
    <name type="common">Wine cellar mold</name>
    <name type="synonym">Racodium cellare</name>
    <dbReference type="NCBI Taxonomy" id="395010"/>
    <lineage>
        <taxon>Eukaryota</taxon>
        <taxon>Fungi</taxon>
        <taxon>Dikarya</taxon>
        <taxon>Ascomycota</taxon>
        <taxon>Pezizomycotina</taxon>
        <taxon>Dothideomycetes</taxon>
        <taxon>Dothideomycetidae</taxon>
        <taxon>Mycosphaerellales</taxon>
        <taxon>Mycosphaerellaceae</taxon>
        <taxon>Zasmidium</taxon>
    </lineage>
</organism>
<dbReference type="InterPro" id="IPR008030">
    <property type="entry name" value="NmrA-like"/>
</dbReference>
<evidence type="ECO:0000313" key="4">
    <source>
        <dbReference type="Proteomes" id="UP001305779"/>
    </source>
</evidence>
<keyword evidence="4" id="KW-1185">Reference proteome</keyword>
<dbReference type="PANTHER" id="PTHR48079">
    <property type="entry name" value="PROTEIN YEEZ"/>
    <property type="match status" value="1"/>
</dbReference>
<evidence type="ECO:0000313" key="3">
    <source>
        <dbReference type="EMBL" id="KAK4498257.1"/>
    </source>
</evidence>
<dbReference type="InterPro" id="IPR001509">
    <property type="entry name" value="Epimerase_deHydtase"/>
</dbReference>